<name>A0A553HR45_9PEZI</name>
<keyword evidence="6" id="KW-1133">Transmembrane helix</keyword>
<evidence type="ECO:0000256" key="1">
    <source>
        <dbReference type="ARBA" id="ARBA00004613"/>
    </source>
</evidence>
<gene>
    <name evidence="7" type="ORF">FHL15_008592</name>
</gene>
<dbReference type="EMBL" id="VFLP01000055">
    <property type="protein sequence ID" value="TRX90423.1"/>
    <property type="molecule type" value="Genomic_DNA"/>
</dbReference>
<keyword evidence="6" id="KW-0812">Transmembrane</keyword>
<comment type="similarity">
    <text evidence="2">Belongs to the GILT family.</text>
</comment>
<organism evidence="7 8">
    <name type="scientific">Xylaria flabelliformis</name>
    <dbReference type="NCBI Taxonomy" id="2512241"/>
    <lineage>
        <taxon>Eukaryota</taxon>
        <taxon>Fungi</taxon>
        <taxon>Dikarya</taxon>
        <taxon>Ascomycota</taxon>
        <taxon>Pezizomycotina</taxon>
        <taxon>Sordariomycetes</taxon>
        <taxon>Xylariomycetidae</taxon>
        <taxon>Xylariales</taxon>
        <taxon>Xylariaceae</taxon>
        <taxon>Xylaria</taxon>
    </lineage>
</organism>
<dbReference type="PANTHER" id="PTHR13234:SF8">
    <property type="entry name" value="GAMMA-INTERFERON-INDUCIBLE LYSOSOMAL THIOL REDUCTASE"/>
    <property type="match status" value="1"/>
</dbReference>
<keyword evidence="4" id="KW-0732">Signal</keyword>
<dbReference type="Pfam" id="PF03227">
    <property type="entry name" value="GILT"/>
    <property type="match status" value="1"/>
</dbReference>
<proteinExistence type="inferred from homology"/>
<keyword evidence="5" id="KW-0325">Glycoprotein</keyword>
<evidence type="ECO:0000256" key="3">
    <source>
        <dbReference type="ARBA" id="ARBA00022525"/>
    </source>
</evidence>
<dbReference type="GO" id="GO:0016671">
    <property type="term" value="F:oxidoreductase activity, acting on a sulfur group of donors, disulfide as acceptor"/>
    <property type="evidence" value="ECO:0007669"/>
    <property type="project" value="InterPro"/>
</dbReference>
<evidence type="ECO:0000256" key="2">
    <source>
        <dbReference type="ARBA" id="ARBA00005679"/>
    </source>
</evidence>
<evidence type="ECO:0000313" key="8">
    <source>
        <dbReference type="Proteomes" id="UP000319160"/>
    </source>
</evidence>
<protein>
    <recommendedName>
        <fullName evidence="9">Gamma interferon inducible lysosomal thiol reductase GILT</fullName>
    </recommendedName>
</protein>
<dbReference type="OrthoDB" id="958254at2759"/>
<comment type="subcellular location">
    <subcellularLocation>
        <location evidence="1">Secreted</location>
    </subcellularLocation>
</comment>
<comment type="caution">
    <text evidence="7">The sequence shown here is derived from an EMBL/GenBank/DDBJ whole genome shotgun (WGS) entry which is preliminary data.</text>
</comment>
<dbReference type="InterPro" id="IPR004911">
    <property type="entry name" value="Interferon-induced_GILT"/>
</dbReference>
<dbReference type="GO" id="GO:0005576">
    <property type="term" value="C:extracellular region"/>
    <property type="evidence" value="ECO:0007669"/>
    <property type="project" value="UniProtKB-SubCell"/>
</dbReference>
<evidence type="ECO:0000256" key="6">
    <source>
        <dbReference type="SAM" id="Phobius"/>
    </source>
</evidence>
<keyword evidence="6" id="KW-0472">Membrane</keyword>
<dbReference type="AlphaFoldDB" id="A0A553HR45"/>
<dbReference type="Proteomes" id="UP000319160">
    <property type="component" value="Unassembled WGS sequence"/>
</dbReference>
<dbReference type="STRING" id="2512241.A0A553HR45"/>
<keyword evidence="3" id="KW-0964">Secreted</keyword>
<evidence type="ECO:0000256" key="4">
    <source>
        <dbReference type="ARBA" id="ARBA00022729"/>
    </source>
</evidence>
<evidence type="ECO:0008006" key="9">
    <source>
        <dbReference type="Google" id="ProtNLM"/>
    </source>
</evidence>
<dbReference type="PANTHER" id="PTHR13234">
    <property type="entry name" value="GAMMA-INTERFERON INDUCIBLE LYSOSOMAL THIOL REDUCTASE GILT"/>
    <property type="match status" value="1"/>
</dbReference>
<sequence>MMNTKLSTVIVVGTPTEKPRRQPWGFSQALRLTAFLALILVVVYNVFQFSPVRQRLTWPSPSTEKKTPALELHIISKCPNAMHALTELVLPTIERVHDKVDFKLSIIAREISEDGSVQCLHGPSECEGSTFELCTQEQLYPDSETLVGFVECLTADYHQIPAREHYEACASNHTVDLAPIDRCMARDGGAYGHNLLVESVQHSKDVSVRISGTIRLNEQIYCIRDGPNWTNCPNGPGVDELVDAIEKLHDAASCYDGQVNLAAGYVADVSSKLGLGQ</sequence>
<accession>A0A553HR45</accession>
<reference evidence="8" key="1">
    <citation type="submission" date="2019-06" db="EMBL/GenBank/DDBJ databases">
        <title>Draft genome sequence of the griseofulvin-producing fungus Xylaria cubensis strain G536.</title>
        <authorList>
            <person name="Mead M.E."/>
            <person name="Raja H.A."/>
            <person name="Steenwyk J.L."/>
            <person name="Knowles S.L."/>
            <person name="Oberlies N.H."/>
            <person name="Rokas A."/>
        </authorList>
    </citation>
    <scope>NUCLEOTIDE SEQUENCE [LARGE SCALE GENOMIC DNA]</scope>
    <source>
        <strain evidence="8">G536</strain>
    </source>
</reference>
<feature type="transmembrane region" description="Helical" evidence="6">
    <location>
        <begin position="29"/>
        <end position="47"/>
    </location>
</feature>
<evidence type="ECO:0000313" key="7">
    <source>
        <dbReference type="EMBL" id="TRX90423.1"/>
    </source>
</evidence>
<evidence type="ECO:0000256" key="5">
    <source>
        <dbReference type="ARBA" id="ARBA00023180"/>
    </source>
</evidence>
<keyword evidence="8" id="KW-1185">Reference proteome</keyword>